<comment type="subcellular location">
    <subcellularLocation>
        <location evidence="1">Cell membrane</location>
        <topology evidence="1">Multi-pass membrane protein</topology>
    </subcellularLocation>
</comment>
<comment type="caution">
    <text evidence="14">The sequence shown here is derived from an EMBL/GenBank/DDBJ whole genome shotgun (WGS) entry which is preliminary data.</text>
</comment>
<feature type="transmembrane region" description="Helical" evidence="12">
    <location>
        <begin position="73"/>
        <end position="93"/>
    </location>
</feature>
<evidence type="ECO:0000256" key="8">
    <source>
        <dbReference type="ARBA" id="ARBA00022985"/>
    </source>
</evidence>
<dbReference type="Pfam" id="PF00892">
    <property type="entry name" value="EamA"/>
    <property type="match status" value="1"/>
</dbReference>
<evidence type="ECO:0000259" key="13">
    <source>
        <dbReference type="Pfam" id="PF00892"/>
    </source>
</evidence>
<keyword evidence="15" id="KW-1185">Reference proteome</keyword>
<evidence type="ECO:0000256" key="10">
    <source>
        <dbReference type="ARBA" id="ARBA00023098"/>
    </source>
</evidence>
<evidence type="ECO:0000256" key="4">
    <source>
        <dbReference type="ARBA" id="ARBA00022516"/>
    </source>
</evidence>
<evidence type="ECO:0000256" key="1">
    <source>
        <dbReference type="ARBA" id="ARBA00004651"/>
    </source>
</evidence>
<name>A0ABT9XIH8_9BACL</name>
<evidence type="ECO:0000256" key="5">
    <source>
        <dbReference type="ARBA" id="ARBA00022519"/>
    </source>
</evidence>
<dbReference type="PANTHER" id="PTHR30561:SF9">
    <property type="entry name" value="4-AMINO-4-DEOXY-L-ARABINOSE-PHOSPHOUNDECAPRENOL FLIPPASE SUBUNIT ARNF-RELATED"/>
    <property type="match status" value="1"/>
</dbReference>
<keyword evidence="9 12" id="KW-1133">Transmembrane helix</keyword>
<accession>A0ABT9XIH8</accession>
<reference evidence="14 15" key="1">
    <citation type="submission" date="2023-07" db="EMBL/GenBank/DDBJ databases">
        <title>Genomic Encyclopedia of Type Strains, Phase IV (KMG-IV): sequencing the most valuable type-strain genomes for metagenomic binning, comparative biology and taxonomic classification.</title>
        <authorList>
            <person name="Goeker M."/>
        </authorList>
    </citation>
    <scope>NUCLEOTIDE SEQUENCE [LARGE SCALE GENOMIC DNA]</scope>
    <source>
        <strain evidence="14 15">DSM 4006</strain>
    </source>
</reference>
<keyword evidence="8" id="KW-0448">Lipopolysaccharide biosynthesis</keyword>
<evidence type="ECO:0000256" key="6">
    <source>
        <dbReference type="ARBA" id="ARBA00022556"/>
    </source>
</evidence>
<feature type="transmembrane region" description="Helical" evidence="12">
    <location>
        <begin position="7"/>
        <end position="24"/>
    </location>
</feature>
<evidence type="ECO:0000256" key="11">
    <source>
        <dbReference type="ARBA" id="ARBA00023136"/>
    </source>
</evidence>
<keyword evidence="3" id="KW-1003">Cell membrane</keyword>
<dbReference type="InterPro" id="IPR000390">
    <property type="entry name" value="Small_drug/metabolite_transptr"/>
</dbReference>
<dbReference type="Proteomes" id="UP001232973">
    <property type="component" value="Unassembled WGS sequence"/>
</dbReference>
<protein>
    <submittedName>
        <fullName evidence="14">Drug/metabolite transporter (DMT)-like permease</fullName>
    </submittedName>
</protein>
<gene>
    <name evidence="14" type="ORF">J2S03_001958</name>
</gene>
<dbReference type="PANTHER" id="PTHR30561">
    <property type="entry name" value="SMR FAMILY PROTON-DEPENDENT DRUG EFFLUX TRANSPORTER SUGE"/>
    <property type="match status" value="1"/>
</dbReference>
<evidence type="ECO:0000256" key="9">
    <source>
        <dbReference type="ARBA" id="ARBA00022989"/>
    </source>
</evidence>
<dbReference type="Gene3D" id="1.10.3730.20">
    <property type="match status" value="1"/>
</dbReference>
<keyword evidence="11 12" id="KW-0472">Membrane</keyword>
<keyword evidence="7 12" id="KW-0812">Transmembrane</keyword>
<feature type="domain" description="EamA" evidence="13">
    <location>
        <begin position="11"/>
        <end position="116"/>
    </location>
</feature>
<dbReference type="EMBL" id="JAUSTP010000014">
    <property type="protein sequence ID" value="MDQ0190095.1"/>
    <property type="molecule type" value="Genomic_DNA"/>
</dbReference>
<dbReference type="RefSeq" id="WP_274456851.1">
    <property type="nucleotide sequence ID" value="NZ_CP067097.1"/>
</dbReference>
<feature type="transmembrane region" description="Helical" evidence="12">
    <location>
        <begin position="99"/>
        <end position="116"/>
    </location>
</feature>
<dbReference type="SUPFAM" id="SSF103481">
    <property type="entry name" value="Multidrug resistance efflux transporter EmrE"/>
    <property type="match status" value="1"/>
</dbReference>
<dbReference type="InterPro" id="IPR000620">
    <property type="entry name" value="EamA_dom"/>
</dbReference>
<comment type="similarity">
    <text evidence="2">Belongs to the EamA transporter family.</text>
</comment>
<sequence>MGSILNYVLIAVNILLLVAGQTLWKTGVAKLSFTHWTSAFTALFSPLIFAGIVLYALATVVWIYLLSKLPISLLYPLQSLAYVATVFIAIFVFHEHVSVWRWAGVVVILFGVALIVK</sequence>
<proteinExistence type="inferred from homology"/>
<keyword evidence="10" id="KW-0443">Lipid metabolism</keyword>
<dbReference type="InterPro" id="IPR037185">
    <property type="entry name" value="EmrE-like"/>
</dbReference>
<evidence type="ECO:0000256" key="2">
    <source>
        <dbReference type="ARBA" id="ARBA00007362"/>
    </source>
</evidence>
<organism evidence="14 15">
    <name type="scientific">Alicyclobacillus cycloheptanicus</name>
    <dbReference type="NCBI Taxonomy" id="1457"/>
    <lineage>
        <taxon>Bacteria</taxon>
        <taxon>Bacillati</taxon>
        <taxon>Bacillota</taxon>
        <taxon>Bacilli</taxon>
        <taxon>Bacillales</taxon>
        <taxon>Alicyclobacillaceae</taxon>
        <taxon>Alicyclobacillus</taxon>
    </lineage>
</organism>
<keyword evidence="5" id="KW-0997">Cell inner membrane</keyword>
<evidence type="ECO:0000256" key="3">
    <source>
        <dbReference type="ARBA" id="ARBA00022475"/>
    </source>
</evidence>
<evidence type="ECO:0000313" key="14">
    <source>
        <dbReference type="EMBL" id="MDQ0190095.1"/>
    </source>
</evidence>
<evidence type="ECO:0000256" key="7">
    <source>
        <dbReference type="ARBA" id="ARBA00022692"/>
    </source>
</evidence>
<evidence type="ECO:0000313" key="15">
    <source>
        <dbReference type="Proteomes" id="UP001232973"/>
    </source>
</evidence>
<feature type="transmembrane region" description="Helical" evidence="12">
    <location>
        <begin position="44"/>
        <end position="66"/>
    </location>
</feature>
<evidence type="ECO:0000256" key="12">
    <source>
        <dbReference type="SAM" id="Phobius"/>
    </source>
</evidence>
<keyword evidence="6" id="KW-0441">Lipid A biosynthesis</keyword>
<keyword evidence="4" id="KW-0444">Lipid biosynthesis</keyword>